<reference evidence="1 2" key="1">
    <citation type="submission" date="2019-12" db="EMBL/GenBank/DDBJ databases">
        <authorList>
            <person name="Jiao W.-B."/>
            <person name="Schneeberger K."/>
        </authorList>
    </citation>
    <scope>NUCLEOTIDE SEQUENCE [LARGE SCALE GENOMIC DNA]</scope>
    <source>
        <strain evidence="2">cv. C24</strain>
    </source>
</reference>
<evidence type="ECO:0000313" key="1">
    <source>
        <dbReference type="EMBL" id="CAA0412157.1"/>
    </source>
</evidence>
<proteinExistence type="predicted"/>
<gene>
    <name evidence="1" type="ORF">C24_LOCUS26670</name>
</gene>
<accession>A0A5S9YHW9</accession>
<name>A0A5S9YHW9_ARATH</name>
<sequence length="80" mass="9228">MPVKAKMNKTDSLNFQSFLDLLWRCPCSALWIGFKKSQVLCDTVQLANLVVTTKRRAISDYHWILTDADEIFNTSILEFS</sequence>
<evidence type="ECO:0000313" key="2">
    <source>
        <dbReference type="Proteomes" id="UP000434276"/>
    </source>
</evidence>
<dbReference type="AlphaFoldDB" id="A0A5S9YHW9"/>
<protein>
    <submittedName>
        <fullName evidence="1">Uncharacterized protein</fullName>
    </submittedName>
</protein>
<dbReference type="Proteomes" id="UP000434276">
    <property type="component" value="Unassembled WGS sequence"/>
</dbReference>
<dbReference type="EMBL" id="CACSHJ010000096">
    <property type="protein sequence ID" value="CAA0412157.1"/>
    <property type="molecule type" value="Genomic_DNA"/>
</dbReference>
<organism evidence="1 2">
    <name type="scientific">Arabidopsis thaliana</name>
    <name type="common">Mouse-ear cress</name>
    <dbReference type="NCBI Taxonomy" id="3702"/>
    <lineage>
        <taxon>Eukaryota</taxon>
        <taxon>Viridiplantae</taxon>
        <taxon>Streptophyta</taxon>
        <taxon>Embryophyta</taxon>
        <taxon>Tracheophyta</taxon>
        <taxon>Spermatophyta</taxon>
        <taxon>Magnoliopsida</taxon>
        <taxon>eudicotyledons</taxon>
        <taxon>Gunneridae</taxon>
        <taxon>Pentapetalae</taxon>
        <taxon>rosids</taxon>
        <taxon>malvids</taxon>
        <taxon>Brassicales</taxon>
        <taxon>Brassicaceae</taxon>
        <taxon>Camelineae</taxon>
        <taxon>Arabidopsis</taxon>
    </lineage>
</organism>